<feature type="compositionally biased region" description="Basic and acidic residues" evidence="1">
    <location>
        <begin position="473"/>
        <end position="484"/>
    </location>
</feature>
<feature type="region of interest" description="Disordered" evidence="1">
    <location>
        <begin position="166"/>
        <end position="505"/>
    </location>
</feature>
<organism evidence="2 3">
    <name type="scientific">Streptomyces purpureus</name>
    <dbReference type="NCBI Taxonomy" id="1951"/>
    <lineage>
        <taxon>Bacteria</taxon>
        <taxon>Bacillati</taxon>
        <taxon>Actinomycetota</taxon>
        <taxon>Actinomycetes</taxon>
        <taxon>Kitasatosporales</taxon>
        <taxon>Streptomycetaceae</taxon>
        <taxon>Streptomyces</taxon>
    </lineage>
</organism>
<evidence type="ECO:0000313" key="2">
    <source>
        <dbReference type="EMBL" id="GGT27454.1"/>
    </source>
</evidence>
<feature type="region of interest" description="Disordered" evidence="1">
    <location>
        <begin position="118"/>
        <end position="152"/>
    </location>
</feature>
<evidence type="ECO:0000256" key="1">
    <source>
        <dbReference type="SAM" id="MobiDB-lite"/>
    </source>
</evidence>
<dbReference type="AlphaFoldDB" id="A0A918LNI2"/>
<evidence type="ECO:0000313" key="3">
    <source>
        <dbReference type="Proteomes" id="UP000619486"/>
    </source>
</evidence>
<protein>
    <recommendedName>
        <fullName evidence="4">Collagen alpha 1(II) chain</fullName>
    </recommendedName>
</protein>
<feature type="compositionally biased region" description="Gly residues" evidence="1">
    <location>
        <begin position="213"/>
        <end position="222"/>
    </location>
</feature>
<accession>A0A918LNI2</accession>
<name>A0A918LNI2_9ACTN</name>
<sequence length="505" mass="52882">MAEKHDGGGGGSTSFESMSHQQMLEWLDQASSFYVKAASDKLTLAAGEIKEIAQQLQFRPERVEWKGEAFQEFKDWGSSLASATWRLAYYSEDAAKWMSDASDAIALAQSAIPRYTSHKQAQENLDAAKSAKNDPDARTVKDNAEASLAKKEEENRLAAAAEMRKLSQTYSQSSTEMGKLEVPTFQPPPTAFVPHSEEERGGYGQDMSRSAAYGGGGVGDSGATGTTRPPVTRPNDDFTPIPPGDERNGTRPGNTARPEPPVDLNIDSVQTLPPPTATPPQTTPPVVQPPLGKPEIGPMPTPIVPGVPPRTNGLPPTGPNGGQRVPTTPPPGRHMPGPHQTGPLGKLPTTREGITGGKPVLPTTQGRPATGLPRTPVIGQEHMTGRGPTGQAGGTGPHPVGGQNGIIGGRRLAGETGGIVGGRAQQPGATSARPFTPGGTGLVRGAAAGDAARTAGQAMGRGGAPHTQGTGSQREENRGERPDYLVEDEETWQQGNRRVAPPVID</sequence>
<reference evidence="2" key="2">
    <citation type="submission" date="2020-09" db="EMBL/GenBank/DDBJ databases">
        <authorList>
            <person name="Sun Q."/>
            <person name="Ohkuma M."/>
        </authorList>
    </citation>
    <scope>NUCLEOTIDE SEQUENCE</scope>
    <source>
        <strain evidence="2">JCM 3172</strain>
    </source>
</reference>
<keyword evidence="3" id="KW-1185">Reference proteome</keyword>
<feature type="compositionally biased region" description="Basic and acidic residues" evidence="1">
    <location>
        <begin position="129"/>
        <end position="152"/>
    </location>
</feature>
<comment type="caution">
    <text evidence="2">The sequence shown here is derived from an EMBL/GenBank/DDBJ whole genome shotgun (WGS) entry which is preliminary data.</text>
</comment>
<gene>
    <name evidence="2" type="ORF">GCM10014713_20930</name>
</gene>
<reference evidence="2" key="1">
    <citation type="journal article" date="2014" name="Int. J. Syst. Evol. Microbiol.">
        <title>Complete genome sequence of Corynebacterium casei LMG S-19264T (=DSM 44701T), isolated from a smear-ripened cheese.</title>
        <authorList>
            <consortium name="US DOE Joint Genome Institute (JGI-PGF)"/>
            <person name="Walter F."/>
            <person name="Albersmeier A."/>
            <person name="Kalinowski J."/>
            <person name="Ruckert C."/>
        </authorList>
    </citation>
    <scope>NUCLEOTIDE SEQUENCE</scope>
    <source>
        <strain evidence="2">JCM 3172</strain>
    </source>
</reference>
<feature type="compositionally biased region" description="Gly residues" evidence="1">
    <location>
        <begin position="387"/>
        <end position="396"/>
    </location>
</feature>
<feature type="compositionally biased region" description="Pro residues" evidence="1">
    <location>
        <begin position="272"/>
        <end position="308"/>
    </location>
</feature>
<evidence type="ECO:0008006" key="4">
    <source>
        <dbReference type="Google" id="ProtNLM"/>
    </source>
</evidence>
<dbReference type="RefSeq" id="WP_189201253.1">
    <property type="nucleotide sequence ID" value="NZ_BMQQ01000006.1"/>
</dbReference>
<dbReference type="EMBL" id="BMQQ01000006">
    <property type="protein sequence ID" value="GGT27454.1"/>
    <property type="molecule type" value="Genomic_DNA"/>
</dbReference>
<proteinExistence type="predicted"/>
<dbReference type="Proteomes" id="UP000619486">
    <property type="component" value="Unassembled WGS sequence"/>
</dbReference>
<feature type="compositionally biased region" description="Low complexity" evidence="1">
    <location>
        <begin position="445"/>
        <end position="458"/>
    </location>
</feature>
<feature type="compositionally biased region" description="Polar residues" evidence="1">
    <location>
        <begin position="166"/>
        <end position="176"/>
    </location>
</feature>